<evidence type="ECO:0000256" key="5">
    <source>
        <dbReference type="ARBA" id="ARBA00039977"/>
    </source>
</evidence>
<comment type="similarity">
    <text evidence="1">Belongs to the universal ribosomal protein uL23 family.</text>
</comment>
<evidence type="ECO:0000256" key="2">
    <source>
        <dbReference type="ARBA" id="ARBA00022980"/>
    </source>
</evidence>
<dbReference type="GO" id="GO:0032543">
    <property type="term" value="P:mitochondrial translation"/>
    <property type="evidence" value="ECO:0007669"/>
    <property type="project" value="TreeGrafter"/>
</dbReference>
<evidence type="ECO:0000256" key="4">
    <source>
        <dbReference type="ARBA" id="ARBA00035287"/>
    </source>
</evidence>
<evidence type="ECO:0000256" key="3">
    <source>
        <dbReference type="ARBA" id="ARBA00023274"/>
    </source>
</evidence>
<comment type="caution">
    <text evidence="6">The sequence shown here is derived from an EMBL/GenBank/DDBJ whole genome shotgun (WGS) entry which is preliminary data.</text>
</comment>
<name>A0A096P966_OSTTA</name>
<dbReference type="GO" id="GO:0005762">
    <property type="term" value="C:mitochondrial large ribosomal subunit"/>
    <property type="evidence" value="ECO:0007669"/>
    <property type="project" value="TreeGrafter"/>
</dbReference>
<accession>A0A096P966</accession>
<organism evidence="6 7">
    <name type="scientific">Ostreococcus tauri</name>
    <name type="common">Marine green alga</name>
    <dbReference type="NCBI Taxonomy" id="70448"/>
    <lineage>
        <taxon>Eukaryota</taxon>
        <taxon>Viridiplantae</taxon>
        <taxon>Chlorophyta</taxon>
        <taxon>Mamiellophyceae</taxon>
        <taxon>Mamiellales</taxon>
        <taxon>Bathycoccaceae</taxon>
        <taxon>Ostreococcus</taxon>
    </lineage>
</organism>
<dbReference type="SUPFAM" id="SSF54189">
    <property type="entry name" value="Ribosomal proteins S24e, L23 and L15e"/>
    <property type="match status" value="1"/>
</dbReference>
<dbReference type="InterPro" id="IPR013025">
    <property type="entry name" value="Ribosomal_uL23-like"/>
</dbReference>
<evidence type="ECO:0000256" key="1">
    <source>
        <dbReference type="ARBA" id="ARBA00006700"/>
    </source>
</evidence>
<dbReference type="EMBL" id="CAID01000018">
    <property type="protein sequence ID" value="CEG00758.1"/>
    <property type="molecule type" value="Genomic_DNA"/>
</dbReference>
<protein>
    <recommendedName>
        <fullName evidence="4">Large ribosomal subunit protein uL23c</fullName>
    </recommendedName>
    <alternativeName>
        <fullName evidence="5">Large ribosomal subunit protein uL23m</fullName>
    </alternativeName>
</protein>
<dbReference type="InParanoid" id="A0A096P966"/>
<dbReference type="Pfam" id="PF00276">
    <property type="entry name" value="Ribosomal_L23"/>
    <property type="match status" value="1"/>
</dbReference>
<dbReference type="PANTHER" id="PTHR12059:SF5">
    <property type="entry name" value="LARGE RIBOSOMAL SUBUNIT PROTEIN UL23M"/>
    <property type="match status" value="1"/>
</dbReference>
<dbReference type="Proteomes" id="UP000009170">
    <property type="component" value="Unassembled WGS sequence"/>
</dbReference>
<sequence length="126" mass="13762">MTSVAKRLGRVIPLPNLRLTLRPPDAKRAIEGVDEVTFITTPDATKTEIKSFLERVVGVAVADVRTANRVGKKRRDRGGLHHRPDTKLAYVRLRERWFPPPAFRAKAPADAASAADAAPSSAASRV</sequence>
<keyword evidence="3" id="KW-0687">Ribonucleoprotein</keyword>
<dbReference type="InterPro" id="IPR012678">
    <property type="entry name" value="Ribosomal_uL23/eL15/eS24_sf"/>
</dbReference>
<evidence type="ECO:0000313" key="6">
    <source>
        <dbReference type="EMBL" id="CEG00758.1"/>
    </source>
</evidence>
<dbReference type="PANTHER" id="PTHR12059">
    <property type="entry name" value="RIBOSOMAL PROTEIN L23-RELATED"/>
    <property type="match status" value="1"/>
</dbReference>
<reference evidence="7" key="1">
    <citation type="journal article" date="2006" name="Proc. Natl. Acad. Sci. U.S.A.">
        <title>Genome analysis of the smallest free-living eukaryote Ostreococcus tauri unveils many unique features.</title>
        <authorList>
            <person name="Derelle E."/>
            <person name="Ferraz C."/>
            <person name="Rombauts S."/>
            <person name="Rouze P."/>
            <person name="Worden A.Z."/>
            <person name="Robbens S."/>
            <person name="Partensky F."/>
            <person name="Degroeve S."/>
            <person name="Echeynie S."/>
            <person name="Cooke R."/>
            <person name="Saeys Y."/>
            <person name="Wuyts J."/>
            <person name="Jabbari K."/>
            <person name="Bowler C."/>
            <person name="Panaud O."/>
            <person name="Piegu B."/>
            <person name="Ball S.G."/>
            <person name="Ral J.-P."/>
            <person name="Bouget F.-Y."/>
            <person name="Piganeau G."/>
            <person name="De Baets B."/>
            <person name="Picard A."/>
            <person name="Delseny M."/>
            <person name="Demaille J."/>
            <person name="Van de Peer Y."/>
            <person name="Moreau H."/>
        </authorList>
    </citation>
    <scope>NUCLEOTIDE SEQUENCE [LARGE SCALE GENOMIC DNA]</scope>
    <source>
        <strain evidence="7">OTTH 0595 / CCAP 157/2 / RCC745</strain>
    </source>
</reference>
<keyword evidence="2 6" id="KW-0689">Ribosomal protein</keyword>
<dbReference type="InterPro" id="IPR012677">
    <property type="entry name" value="Nucleotide-bd_a/b_plait_sf"/>
</dbReference>
<dbReference type="RefSeq" id="XP_022840564.1">
    <property type="nucleotide sequence ID" value="XM_022983389.1"/>
</dbReference>
<gene>
    <name evidence="6" type="ORF">OT_ostta18g01460</name>
</gene>
<keyword evidence="7" id="KW-1185">Reference proteome</keyword>
<dbReference type="GO" id="GO:0003735">
    <property type="term" value="F:structural constituent of ribosome"/>
    <property type="evidence" value="ECO:0007669"/>
    <property type="project" value="InterPro"/>
</dbReference>
<evidence type="ECO:0000313" key="7">
    <source>
        <dbReference type="Proteomes" id="UP000009170"/>
    </source>
</evidence>
<dbReference type="STRING" id="70448.A0A096P966"/>
<proteinExistence type="inferred from homology"/>
<dbReference type="AlphaFoldDB" id="A0A096P966"/>
<dbReference type="GeneID" id="34946543"/>
<dbReference type="OrthoDB" id="275582at2759"/>
<reference evidence="6 7" key="2">
    <citation type="journal article" date="2014" name="BMC Genomics">
        <title>An improved genome of the model marine alga Ostreococcus tauri unfolds by assessing Illumina de novo assemblies.</title>
        <authorList>
            <person name="Blanc-Mathieu R."/>
            <person name="Verhelst B."/>
            <person name="Derelle E."/>
            <person name="Rombauts S."/>
            <person name="Bouget F.Y."/>
            <person name="Carre I."/>
            <person name="Chateau A."/>
            <person name="Eyre-Walker A."/>
            <person name="Grimsley N."/>
            <person name="Moreau H."/>
            <person name="Piegu B."/>
            <person name="Rivals E."/>
            <person name="Schackwitz W."/>
            <person name="Van de Peer Y."/>
            <person name="Piganeau G."/>
        </authorList>
    </citation>
    <scope>NUCLEOTIDE SEQUENCE [LARGE SCALE GENOMIC DNA]</scope>
    <source>
        <strain evidence="7">OTTH 0595 / CCAP 157/2 / RCC745</strain>
    </source>
</reference>
<dbReference type="Gene3D" id="3.30.70.330">
    <property type="match status" value="1"/>
</dbReference>
<dbReference type="KEGG" id="ota:OT_ostta18g01460"/>